<feature type="transmembrane region" description="Helical" evidence="1">
    <location>
        <begin position="42"/>
        <end position="63"/>
    </location>
</feature>
<accession>A0A0U1D3Y7</accession>
<sequence length="148" mass="15924">MTAFTQLKQADGTLVEFSPAPSAPAKRPSRWSPANWPVTRKVLAIVVVPLILAATFGGLRIYASASAAGDLRLAADRAELIPDIDSYMAAMEGVLIAATEGGDGESAMSTFKERKSDLQQRWMPLTCPKTSIRRWPACSVRASNSSTR</sequence>
<organism evidence="2 3">
    <name type="scientific">Mycolicibacterium conceptionense</name>
    <dbReference type="NCBI Taxonomy" id="451644"/>
    <lineage>
        <taxon>Bacteria</taxon>
        <taxon>Bacillati</taxon>
        <taxon>Actinomycetota</taxon>
        <taxon>Actinomycetes</taxon>
        <taxon>Mycobacteriales</taxon>
        <taxon>Mycobacteriaceae</taxon>
        <taxon>Mycolicibacterium</taxon>
    </lineage>
</organism>
<keyword evidence="2" id="KW-0808">Transferase</keyword>
<dbReference type="EMBL" id="CTEF01000001">
    <property type="protein sequence ID" value="CQD05917.1"/>
    <property type="molecule type" value="Genomic_DNA"/>
</dbReference>
<protein>
    <submittedName>
        <fullName evidence="2">Integral membrane sensor signal transduction histidine kinase</fullName>
    </submittedName>
</protein>
<dbReference type="AlphaFoldDB" id="A0A0U1D3Y7"/>
<keyword evidence="1" id="KW-1133">Transmembrane helix</keyword>
<evidence type="ECO:0000313" key="2">
    <source>
        <dbReference type="EMBL" id="CQD05917.1"/>
    </source>
</evidence>
<dbReference type="Proteomes" id="UP000182227">
    <property type="component" value="Unassembled WGS sequence"/>
</dbReference>
<evidence type="ECO:0000313" key="3">
    <source>
        <dbReference type="Proteomes" id="UP000182227"/>
    </source>
</evidence>
<name>A0A0U1D3Y7_9MYCO</name>
<evidence type="ECO:0000256" key="1">
    <source>
        <dbReference type="SAM" id="Phobius"/>
    </source>
</evidence>
<reference evidence="2 3" key="1">
    <citation type="submission" date="2015-03" db="EMBL/GenBank/DDBJ databases">
        <authorList>
            <person name="Murphy D."/>
        </authorList>
    </citation>
    <scope>NUCLEOTIDE SEQUENCE [LARGE SCALE GENOMIC DNA]</scope>
    <source>
        <strain evidence="2 3">D16</strain>
    </source>
</reference>
<gene>
    <name evidence="2" type="ORF">BN970_01082</name>
</gene>
<keyword evidence="2" id="KW-0418">Kinase</keyword>
<keyword evidence="1" id="KW-0472">Membrane</keyword>
<dbReference type="GO" id="GO:0016301">
    <property type="term" value="F:kinase activity"/>
    <property type="evidence" value="ECO:0007669"/>
    <property type="project" value="UniProtKB-KW"/>
</dbReference>
<proteinExistence type="predicted"/>
<keyword evidence="1" id="KW-0812">Transmembrane</keyword>